<organism evidence="1 2">
    <name type="scientific">Actinoplanes sandaracinus</name>
    <dbReference type="NCBI Taxonomy" id="3045177"/>
    <lineage>
        <taxon>Bacteria</taxon>
        <taxon>Bacillati</taxon>
        <taxon>Actinomycetota</taxon>
        <taxon>Actinomycetes</taxon>
        <taxon>Micromonosporales</taxon>
        <taxon>Micromonosporaceae</taxon>
        <taxon>Actinoplanes</taxon>
    </lineage>
</organism>
<dbReference type="Proteomes" id="UP001241758">
    <property type="component" value="Unassembled WGS sequence"/>
</dbReference>
<name>A0ABT6WY47_9ACTN</name>
<gene>
    <name evidence="1" type="ORF">QLQ12_39090</name>
</gene>
<proteinExistence type="predicted"/>
<evidence type="ECO:0000313" key="2">
    <source>
        <dbReference type="Proteomes" id="UP001241758"/>
    </source>
</evidence>
<reference evidence="1 2" key="1">
    <citation type="submission" date="2023-05" db="EMBL/GenBank/DDBJ databases">
        <title>Actinoplanes sp. NEAU-A12 genome sequencing.</title>
        <authorList>
            <person name="Wang Z.-S."/>
        </authorList>
    </citation>
    <scope>NUCLEOTIDE SEQUENCE [LARGE SCALE GENOMIC DNA]</scope>
    <source>
        <strain evidence="1 2">NEAU-A12</strain>
    </source>
</reference>
<keyword evidence="2" id="KW-1185">Reference proteome</keyword>
<comment type="caution">
    <text evidence="1">The sequence shown here is derived from an EMBL/GenBank/DDBJ whole genome shotgun (WGS) entry which is preliminary data.</text>
</comment>
<protein>
    <submittedName>
        <fullName evidence="1">Uncharacterized protein</fullName>
    </submittedName>
</protein>
<accession>A0ABT6WY47</accession>
<sequence>MLLGSQPIANDLWLAIRDQLTKMPVVSSWLEGLGLGTALLAELITADPAWMRIHDGEAFLNPHAPWGDIDSTLYELAWVIGDERKKLALMGRPDSGVDVRDLLRFLAGTDDEIVPRAATMLEGQLDQRGNYVRRTIGEQEHADNNRVVDKGRLALGNPPLAVPVKVKLGLWKTAFRHMPLNPNHTGLPSANVNRAIRRGEPLTPQEILLIALFDLIDITRRAGTVGVEYWPSREQCQSFLPPQLNELLELADEVKDARVVR</sequence>
<evidence type="ECO:0000313" key="1">
    <source>
        <dbReference type="EMBL" id="MDI6104614.1"/>
    </source>
</evidence>
<dbReference type="EMBL" id="JASCTH010000035">
    <property type="protein sequence ID" value="MDI6104614.1"/>
    <property type="molecule type" value="Genomic_DNA"/>
</dbReference>
<dbReference type="RefSeq" id="WP_282766012.1">
    <property type="nucleotide sequence ID" value="NZ_JASCTH010000035.1"/>
</dbReference>